<accession>A0A0D2XVX4</accession>
<evidence type="ECO:0000313" key="1">
    <source>
        <dbReference type="EnsemblFungi" id="FOXG_08136P0"/>
    </source>
</evidence>
<organism evidence="1 2">
    <name type="scientific">Fusarium oxysporum (strain Fo5176)</name>
    <name type="common">Fusarium vascular wilt</name>
    <dbReference type="NCBI Taxonomy" id="660025"/>
    <lineage>
        <taxon>Eukaryota</taxon>
        <taxon>Fungi</taxon>
        <taxon>Dikarya</taxon>
        <taxon>Ascomycota</taxon>
        <taxon>Pezizomycotina</taxon>
        <taxon>Sordariomycetes</taxon>
        <taxon>Hypocreomycetidae</taxon>
        <taxon>Hypocreales</taxon>
        <taxon>Nectriaceae</taxon>
        <taxon>Fusarium</taxon>
        <taxon>Fusarium oxysporum species complex</taxon>
    </lineage>
</organism>
<proteinExistence type="predicted"/>
<dbReference type="AlphaFoldDB" id="A0A0D2XVX4"/>
<dbReference type="EnsemblFungi" id="FOXG_08136T0">
    <property type="protein sequence ID" value="FOXG_08136P0"/>
    <property type="gene ID" value="FOXG_08136"/>
</dbReference>
<sequence length="36" mass="4010">MKRSQPVINAPNPGDNVLATKMNSILSSAMRRRQLN</sequence>
<reference evidence="1" key="2">
    <citation type="submission" date="2025-08" db="UniProtKB">
        <authorList>
            <consortium name="EnsemblFungi"/>
        </authorList>
    </citation>
    <scope>IDENTIFICATION</scope>
    <source>
        <strain evidence="1">4287 / CBS 123668 / FGSC 9935 / NRRL 34936</strain>
    </source>
</reference>
<evidence type="ECO:0000313" key="2">
    <source>
        <dbReference type="Proteomes" id="UP000002489"/>
    </source>
</evidence>
<name>A0A0D2XVX4_FUSOF</name>
<dbReference type="Proteomes" id="UP000002489">
    <property type="component" value="Unassembled WGS sequence"/>
</dbReference>
<protein>
    <submittedName>
        <fullName evidence="1">Uncharacterized protein</fullName>
    </submittedName>
</protein>
<reference evidence="2" key="1">
    <citation type="journal article" date="2012" name="Mol. Plant Microbe Interact.">
        <title>A highly conserved effector in Fusarium oxysporum is required for full virulence on Arabidopsis.</title>
        <authorList>
            <person name="Thatcher L.F."/>
            <person name="Gardiner D.M."/>
            <person name="Kazan K."/>
            <person name="Manners J."/>
        </authorList>
    </citation>
    <scope>NUCLEOTIDE SEQUENCE [LARGE SCALE GENOMIC DNA]</scope>
    <source>
        <strain evidence="2">Fo5176</strain>
    </source>
</reference>